<name>A0AAF1BM86_9TREE</name>
<reference evidence="1" key="1">
    <citation type="submission" date="2023-10" db="EMBL/GenBank/DDBJ databases">
        <authorList>
            <person name="Noh H."/>
        </authorList>
    </citation>
    <scope>NUCLEOTIDE SEQUENCE</scope>
    <source>
        <strain evidence="1">DUCC4014</strain>
    </source>
</reference>
<organism evidence="1 2">
    <name type="scientific">Vanrija pseudolonga</name>
    <dbReference type="NCBI Taxonomy" id="143232"/>
    <lineage>
        <taxon>Eukaryota</taxon>
        <taxon>Fungi</taxon>
        <taxon>Dikarya</taxon>
        <taxon>Basidiomycota</taxon>
        <taxon>Agaricomycotina</taxon>
        <taxon>Tremellomycetes</taxon>
        <taxon>Trichosporonales</taxon>
        <taxon>Trichosporonaceae</taxon>
        <taxon>Vanrija</taxon>
    </lineage>
</organism>
<dbReference type="EMBL" id="CP086717">
    <property type="protein sequence ID" value="WOO81779.1"/>
    <property type="molecule type" value="Genomic_DNA"/>
</dbReference>
<sequence length="279" mass="30877">MSLDHTSYPAIIDTILAHSGVQVLVRFRSTSSHFRATVDAYFARLHYAEIRDDGEAYTLLSPSRQPLPWIPSAVRVLTTPFLPTPNTHWAVFSPFTGLHTLRRVDAGVQIHGAYFPSVSTVVDYHPIDGAVDAIHIPPKTRRYVHHHRLDGGRDAAWTGTDLEGLKGVQEAVFVYHPSAVTVSVLDKLNCFLNLCVCYEQVLRTGGTLTIVGVESLLHPDPVPDDGLFGLMGVLQPGMWSALPQFNNRTRTITMSKWLDELGEARAAVEGRWAGWDVST</sequence>
<keyword evidence="2" id="KW-1185">Reference proteome</keyword>
<dbReference type="RefSeq" id="XP_062627811.1">
    <property type="nucleotide sequence ID" value="XM_062771827.1"/>
</dbReference>
<proteinExistence type="predicted"/>
<dbReference type="Proteomes" id="UP000827549">
    <property type="component" value="Chromosome 4"/>
</dbReference>
<gene>
    <name evidence="1" type="ORF">LOC62_04G005300</name>
</gene>
<accession>A0AAF1BM86</accession>
<evidence type="ECO:0000313" key="2">
    <source>
        <dbReference type="Proteomes" id="UP000827549"/>
    </source>
</evidence>
<dbReference type="AlphaFoldDB" id="A0AAF1BM86"/>
<evidence type="ECO:0000313" key="1">
    <source>
        <dbReference type="EMBL" id="WOO81779.1"/>
    </source>
</evidence>
<protein>
    <submittedName>
        <fullName evidence="1">Uncharacterized protein</fullName>
    </submittedName>
</protein>
<dbReference type="GeneID" id="87808529"/>